<dbReference type="InterPro" id="IPR036196">
    <property type="entry name" value="Ptyr_pPase_sf"/>
</dbReference>
<dbReference type="OrthoDB" id="9793058at2"/>
<keyword evidence="4" id="KW-1185">Reference proteome</keyword>
<dbReference type="Proteomes" id="UP000321168">
    <property type="component" value="Unassembled WGS sequence"/>
</dbReference>
<accession>A0A5C6UWZ6</accession>
<dbReference type="AlphaFoldDB" id="A0A5C6UWZ6"/>
<protein>
    <submittedName>
        <fullName evidence="3">Protein-tyrosine-phosphatase</fullName>
    </submittedName>
</protein>
<evidence type="ECO:0000256" key="1">
    <source>
        <dbReference type="ARBA" id="ARBA00022849"/>
    </source>
</evidence>
<dbReference type="PANTHER" id="PTHR43428">
    <property type="entry name" value="ARSENATE REDUCTASE"/>
    <property type="match status" value="1"/>
</dbReference>
<dbReference type="InterPro" id="IPR023485">
    <property type="entry name" value="Ptyr_pPase"/>
</dbReference>
<proteinExistence type="predicted"/>
<reference evidence="3 4" key="1">
    <citation type="submission" date="2019-08" db="EMBL/GenBank/DDBJ databases">
        <title>Genome of Luteibaculum oceani JCM 18817.</title>
        <authorList>
            <person name="Bowman J.P."/>
        </authorList>
    </citation>
    <scope>NUCLEOTIDE SEQUENCE [LARGE SCALE GENOMIC DNA]</scope>
    <source>
        <strain evidence="3 4">JCM 18817</strain>
    </source>
</reference>
<keyword evidence="1" id="KW-0059">Arsenical resistance</keyword>
<evidence type="ECO:0000313" key="3">
    <source>
        <dbReference type="EMBL" id="TXC77110.1"/>
    </source>
</evidence>
<comment type="caution">
    <text evidence="3">The sequence shown here is derived from an EMBL/GenBank/DDBJ whole genome shotgun (WGS) entry which is preliminary data.</text>
</comment>
<organism evidence="3 4">
    <name type="scientific">Luteibaculum oceani</name>
    <dbReference type="NCBI Taxonomy" id="1294296"/>
    <lineage>
        <taxon>Bacteria</taxon>
        <taxon>Pseudomonadati</taxon>
        <taxon>Bacteroidota</taxon>
        <taxon>Flavobacteriia</taxon>
        <taxon>Flavobacteriales</taxon>
        <taxon>Luteibaculaceae</taxon>
        <taxon>Luteibaculum</taxon>
    </lineage>
</organism>
<evidence type="ECO:0000259" key="2">
    <source>
        <dbReference type="SMART" id="SM00226"/>
    </source>
</evidence>
<name>A0A5C6UWZ6_9FLAO</name>
<dbReference type="Gene3D" id="3.40.50.2300">
    <property type="match status" value="1"/>
</dbReference>
<dbReference type="SUPFAM" id="SSF52788">
    <property type="entry name" value="Phosphotyrosine protein phosphatases I"/>
    <property type="match status" value="1"/>
</dbReference>
<dbReference type="SMART" id="SM00226">
    <property type="entry name" value="LMWPc"/>
    <property type="match status" value="1"/>
</dbReference>
<dbReference type="Pfam" id="PF01451">
    <property type="entry name" value="LMWPc"/>
    <property type="match status" value="1"/>
</dbReference>
<feature type="domain" description="Phosphotyrosine protein phosphatase I" evidence="2">
    <location>
        <begin position="44"/>
        <end position="202"/>
    </location>
</feature>
<dbReference type="EMBL" id="VORB01000008">
    <property type="protein sequence ID" value="TXC77110.1"/>
    <property type="molecule type" value="Genomic_DNA"/>
</dbReference>
<sequence length="208" mass="23185">MNSTLKKSLDLVLAEIGKLPEQRRELLSDLAKRIADKTNTENKLGLVFVCTQNSRRSFFSEVWAQLAIEHFKLGKLLQAFSAGSEASAIHPNTISTLESQGYVIEIGNGNNPLLKVFTDESAPLIASFSKDLNDKTLPKENFIAIMVCSDADKNCPFVPGALFRQPVTFDDPKIADGTPEQKSVYEVRSLEIARNMFFLMSEIDKRIN</sequence>
<evidence type="ECO:0000313" key="4">
    <source>
        <dbReference type="Proteomes" id="UP000321168"/>
    </source>
</evidence>
<dbReference type="RefSeq" id="WP_147014998.1">
    <property type="nucleotide sequence ID" value="NZ_VORB01000008.1"/>
</dbReference>
<dbReference type="GO" id="GO:0046685">
    <property type="term" value="P:response to arsenic-containing substance"/>
    <property type="evidence" value="ECO:0007669"/>
    <property type="project" value="UniProtKB-KW"/>
</dbReference>
<gene>
    <name evidence="3" type="ORF">FRX97_09610</name>
</gene>
<dbReference type="PANTHER" id="PTHR43428:SF1">
    <property type="entry name" value="ARSENATE REDUCTASE"/>
    <property type="match status" value="1"/>
</dbReference>